<dbReference type="Proteomes" id="UP001062165">
    <property type="component" value="Chromosome"/>
</dbReference>
<dbReference type="InterPro" id="IPR003343">
    <property type="entry name" value="Big_2"/>
</dbReference>
<evidence type="ECO:0000259" key="2">
    <source>
        <dbReference type="SMART" id="SM00635"/>
    </source>
</evidence>
<proteinExistence type="predicted"/>
<evidence type="ECO:0000313" key="3">
    <source>
        <dbReference type="EMBL" id="UXX79141.1"/>
    </source>
</evidence>
<keyword evidence="4" id="KW-1185">Reference proteome</keyword>
<dbReference type="Gene3D" id="2.60.40.1080">
    <property type="match status" value="5"/>
</dbReference>
<name>A0ABY6CYZ1_9BACT</name>
<dbReference type="Pfam" id="PF18962">
    <property type="entry name" value="Por_Secre_tail"/>
    <property type="match status" value="1"/>
</dbReference>
<organism evidence="3 4">
    <name type="scientific">Reichenbachiella carrageenanivorans</name>
    <dbReference type="NCBI Taxonomy" id="2979869"/>
    <lineage>
        <taxon>Bacteria</taxon>
        <taxon>Pseudomonadati</taxon>
        <taxon>Bacteroidota</taxon>
        <taxon>Cytophagia</taxon>
        <taxon>Cytophagales</taxon>
        <taxon>Reichenbachiellaceae</taxon>
        <taxon>Reichenbachiella</taxon>
    </lineage>
</organism>
<feature type="domain" description="BIG2" evidence="2">
    <location>
        <begin position="253"/>
        <end position="329"/>
    </location>
</feature>
<protein>
    <submittedName>
        <fullName evidence="3">Ig-like domain-containing protein</fullName>
    </submittedName>
</protein>
<reference evidence="3" key="1">
    <citation type="submission" date="2022-10" db="EMBL/GenBank/DDBJ databases">
        <title>Comparative genomics and taxonomic characterization of three novel marine species of genus Reichenbachiella exhibiting antioxidant and polysaccharide degradation activities.</title>
        <authorList>
            <person name="Muhammad N."/>
            <person name="Lee Y.-J."/>
            <person name="Ko J."/>
            <person name="Kim S.-G."/>
        </authorList>
    </citation>
    <scope>NUCLEOTIDE SEQUENCE</scope>
    <source>
        <strain evidence="3">Wsw4-B4</strain>
    </source>
</reference>
<sequence>MMRKFTRILLILIMGFSMTSVYAQTLFEVSLANQSEVESFVSSLPTNFASSGTMEAASWGGTWGAKLSGVSSLTYTATDLAAGNYLIEGTFMVQNKTVLPFHYGVWAVGDDAPTAAIQDEGTNSTFVAFSKTVSVASDGDYIFGILRGNHGSQLFVKEWSVTKAAATVLVTGVELDSDAGTLGVGASHTLTATVSPEDASNKEVTWSTSDEGIATVVDGVVTAVAIGTATITVTTTDGSFTDTFVATIEAPKAVTGVTLDDDAETIIIGDDYTLTASVQPVDAANKAVTWASGDEAIATVVDGVVTGEAVGSTTITVTTEDGDFEATFDVTVESAAVTGLTVTPSTGNAFVGTTTQLTATVAPANATNKSVTWSSDDTDIATVSASGLVTGVAEGTAIVTATSVDGSFTGTSTITVGAAPAVGVTFDNITNYAGASFRTNGTMAVTVNYNLGGETMNGNGVQVVLRHLTSAWGLVTDYAAPLDQTGIGTSTGSSTVSIDLTDVVLSNELPSGDFYWLWVRVHSTGGLKEVSTFQNNGPVIVPEFDSSEKEILGFSLGLVQSGEVVIDKTNFTITAETTFGTDNTALSPVITVSDYATISPESGTPVDFTNPVSYTVTAQDMSTQVWMATITAATSEVDVTGVAVTPAPASVKTDATVQLTAVVSPSNATNKAVTWTSSDDDIATVDQTGLVTGVSSGEVTITATSDEDNTLKGTSTVTVTAAPKAVFDDLSKYTQGTFQSGGTMEVVVDYNAGEGQTIAAEGIKYMLRHLDGSWAVTGEDFEIIDESVVGTSSGTSTVTLNLTDATLTSELPTGDFWWLWVQVFTTDGTLEVSAANIKIVSQGASEETDITAFALAAQDEAATIDTDNHTVSIAVLHGTDVTALTPTITLSQGATVSPNSGTAQDFTSAVTYTVTAASGAIQDWVVTVTEAPLVNVTGISLDDDAASIEVGKTHALVATVLPANASNKKVTWSTSDASIATVVDGVLTAIGEGVATITATSEDGNFTADFTVTVHKVTAIVGEVNLMSVYPNPVSSILKIDNPIGYHTVSIINLIGVEVLRKSLTTSESIDVSSFDNGVYLLKFTSEKGTESARIVVSH</sequence>
<dbReference type="InterPro" id="IPR008964">
    <property type="entry name" value="Invasin/intimin_cell_adhesion"/>
</dbReference>
<keyword evidence="1" id="KW-0732">Signal</keyword>
<evidence type="ECO:0000313" key="4">
    <source>
        <dbReference type="Proteomes" id="UP001062165"/>
    </source>
</evidence>
<dbReference type="RefSeq" id="WP_263050884.1">
    <property type="nucleotide sequence ID" value="NZ_CP106735.1"/>
</dbReference>
<dbReference type="EMBL" id="CP106735">
    <property type="protein sequence ID" value="UXX79141.1"/>
    <property type="molecule type" value="Genomic_DNA"/>
</dbReference>
<accession>A0ABY6CYZ1</accession>
<feature type="domain" description="BIG2" evidence="2">
    <location>
        <begin position="638"/>
        <end position="715"/>
    </location>
</feature>
<evidence type="ECO:0000256" key="1">
    <source>
        <dbReference type="SAM" id="SignalP"/>
    </source>
</evidence>
<feature type="domain" description="BIG2" evidence="2">
    <location>
        <begin position="169"/>
        <end position="245"/>
    </location>
</feature>
<dbReference type="NCBIfam" id="TIGR04183">
    <property type="entry name" value="Por_Secre_tail"/>
    <property type="match status" value="1"/>
</dbReference>
<feature type="signal peptide" evidence="1">
    <location>
        <begin position="1"/>
        <end position="23"/>
    </location>
</feature>
<feature type="chain" id="PRO_5045622348" evidence="1">
    <location>
        <begin position="24"/>
        <end position="1099"/>
    </location>
</feature>
<dbReference type="SMART" id="SM00635">
    <property type="entry name" value="BID_2"/>
    <property type="match status" value="5"/>
</dbReference>
<dbReference type="Pfam" id="PF02368">
    <property type="entry name" value="Big_2"/>
    <property type="match status" value="5"/>
</dbReference>
<gene>
    <name evidence="3" type="ORF">N7E81_17445</name>
</gene>
<dbReference type="SUPFAM" id="SSF49373">
    <property type="entry name" value="Invasin/intimin cell-adhesion fragments"/>
    <property type="match status" value="5"/>
</dbReference>
<dbReference type="InterPro" id="IPR026444">
    <property type="entry name" value="Secre_tail"/>
</dbReference>
<feature type="domain" description="BIG2" evidence="2">
    <location>
        <begin position="336"/>
        <end position="413"/>
    </location>
</feature>
<feature type="domain" description="BIG2" evidence="2">
    <location>
        <begin position="935"/>
        <end position="1011"/>
    </location>
</feature>
<dbReference type="Gene3D" id="2.60.40.2340">
    <property type="match status" value="2"/>
</dbReference>